<organism evidence="2 3">
    <name type="scientific">Marinospirillum celere</name>
    <dbReference type="NCBI Taxonomy" id="1122252"/>
    <lineage>
        <taxon>Bacteria</taxon>
        <taxon>Pseudomonadati</taxon>
        <taxon>Pseudomonadota</taxon>
        <taxon>Gammaproteobacteria</taxon>
        <taxon>Oceanospirillales</taxon>
        <taxon>Oceanospirillaceae</taxon>
        <taxon>Marinospirillum</taxon>
    </lineage>
</organism>
<dbReference type="OrthoDB" id="6197669at2"/>
<proteinExistence type="predicted"/>
<dbReference type="SUPFAM" id="SSF54913">
    <property type="entry name" value="GlnB-like"/>
    <property type="match status" value="1"/>
</dbReference>
<gene>
    <name evidence="2" type="ORF">SAMN05660443_0825</name>
</gene>
<dbReference type="AlphaFoldDB" id="A0A1I1ESP8"/>
<evidence type="ECO:0000313" key="3">
    <source>
        <dbReference type="Proteomes" id="UP000199058"/>
    </source>
</evidence>
<keyword evidence="3" id="KW-1185">Reference proteome</keyword>
<feature type="domain" description="DUF2007" evidence="1">
    <location>
        <begin position="1"/>
        <end position="66"/>
    </location>
</feature>
<evidence type="ECO:0000259" key="1">
    <source>
        <dbReference type="Pfam" id="PF09413"/>
    </source>
</evidence>
<sequence length="70" mass="7941">MQLVYEASDILEAHIVAGMLRSRHLEVYVDGHYLHGAIGEMAPTGFARVYVSEEDFALAWQLVEDYKKAE</sequence>
<accession>A0A1I1ESP8</accession>
<dbReference type="Proteomes" id="UP000199058">
    <property type="component" value="Unassembled WGS sequence"/>
</dbReference>
<dbReference type="InterPro" id="IPR018551">
    <property type="entry name" value="DUF2007"/>
</dbReference>
<dbReference type="EMBL" id="FOLH01000001">
    <property type="protein sequence ID" value="SFB90145.1"/>
    <property type="molecule type" value="Genomic_DNA"/>
</dbReference>
<dbReference type="STRING" id="1122252.SAMN05660443_0825"/>
<dbReference type="Pfam" id="PF09413">
    <property type="entry name" value="DUF2007"/>
    <property type="match status" value="1"/>
</dbReference>
<dbReference type="InterPro" id="IPR011322">
    <property type="entry name" value="N-reg_PII-like_a/b"/>
</dbReference>
<reference evidence="2 3" key="1">
    <citation type="submission" date="2016-10" db="EMBL/GenBank/DDBJ databases">
        <authorList>
            <person name="de Groot N.N."/>
        </authorList>
    </citation>
    <scope>NUCLEOTIDE SEQUENCE [LARGE SCALE GENOMIC DNA]</scope>
    <source>
        <strain evidence="2 3">DSM 18438</strain>
    </source>
</reference>
<evidence type="ECO:0000313" key="2">
    <source>
        <dbReference type="EMBL" id="SFB90145.1"/>
    </source>
</evidence>
<name>A0A1I1ESP8_9GAMM</name>
<dbReference type="RefSeq" id="WP_091959515.1">
    <property type="nucleotide sequence ID" value="NZ_FOLH01000001.1"/>
</dbReference>
<protein>
    <submittedName>
        <fullName evidence="2">Putative signal transducing protein</fullName>
    </submittedName>
</protein>